<evidence type="ECO:0000256" key="3">
    <source>
        <dbReference type="ARBA" id="ARBA00004922"/>
    </source>
</evidence>
<comment type="similarity">
    <text evidence="4">Belongs to the glycosyltransferase 16 (GT16) protein family.</text>
</comment>
<evidence type="ECO:0000256" key="8">
    <source>
        <dbReference type="ARBA" id="ARBA00022679"/>
    </source>
</evidence>
<comment type="catalytic activity">
    <reaction evidence="22">
        <text>an N(4)-{beta-D-GlcNAc-(1-&gt;2)-alpha-D-Man-(1-&gt;3)-[alpha-D-Man-(1-&gt;6)]-beta-D-Man-(1-&gt;4)-beta-D-GlcNAc-(1-&gt;4)-beta-D-GlcNAc}-L-asparaginyl-[protein] + UDP-N-acetyl-alpha-D-glucosamine = N(4)-{beta-D-GlcNAc-(1-&gt;2)-alpha-D-Man-(1-&gt;3)-[beta-D-GlcNAc-(1-&gt;2)-alpha-D-Man-(1-&gt;6)]-beta-D-Man-(1-&gt;4)-beta-D-GlcNAc-(1-&gt;4)-beta-D-GlcNAc}-L-asparaginyl-[protein] + UDP + H(+)</text>
        <dbReference type="Rhea" id="RHEA:12941"/>
        <dbReference type="Rhea" id="RHEA-COMP:13526"/>
        <dbReference type="Rhea" id="RHEA-COMP:14369"/>
        <dbReference type="ChEBI" id="CHEBI:15378"/>
        <dbReference type="ChEBI" id="CHEBI:57705"/>
        <dbReference type="ChEBI" id="CHEBI:58223"/>
        <dbReference type="ChEBI" id="CHEBI:60615"/>
        <dbReference type="ChEBI" id="CHEBI:60651"/>
        <dbReference type="EC" id="2.4.1.143"/>
    </reaction>
</comment>
<comment type="caution">
    <text evidence="27">The sequence shown here is derived from an EMBL/GenBank/DDBJ whole genome shotgun (WGS) entry which is preliminary data.</text>
</comment>
<dbReference type="PANTHER" id="PTHR12871:SF0">
    <property type="entry name" value="ALPHA-1,6-MANNOSYL-GLYCOPROTEIN 2-BETA-N-ACETYLGLUCOSAMINYLTRANSFERASE"/>
    <property type="match status" value="1"/>
</dbReference>
<reference evidence="27" key="1">
    <citation type="submission" date="2023-10" db="EMBL/GenBank/DDBJ databases">
        <title>Genome assemblies of two species of porcelain crab, Petrolisthes cinctipes and Petrolisthes manimaculis (Anomura: Porcellanidae).</title>
        <authorList>
            <person name="Angst P."/>
        </authorList>
    </citation>
    <scope>NUCLEOTIDE SEQUENCE</scope>
    <source>
        <strain evidence="27">PB745_01</strain>
        <tissue evidence="27">Gill</tissue>
    </source>
</reference>
<feature type="region of interest" description="Disordered" evidence="25">
    <location>
        <begin position="146"/>
        <end position="220"/>
    </location>
</feature>
<accession>A0AAE1EXV5</accession>
<evidence type="ECO:0000256" key="6">
    <source>
        <dbReference type="ARBA" id="ARBA00014817"/>
    </source>
</evidence>
<comment type="pathway">
    <text evidence="3">Protein modification; protein glycosylation.</text>
</comment>
<dbReference type="Pfam" id="PF05060">
    <property type="entry name" value="MGAT2"/>
    <property type="match status" value="2"/>
</dbReference>
<feature type="disulfide bond" evidence="24">
    <location>
        <begin position="623"/>
        <end position="626"/>
    </location>
</feature>
<dbReference type="GO" id="GO:0009312">
    <property type="term" value="P:oligosaccharide biosynthetic process"/>
    <property type="evidence" value="ECO:0007669"/>
    <property type="project" value="InterPro"/>
</dbReference>
<evidence type="ECO:0000256" key="9">
    <source>
        <dbReference type="ARBA" id="ARBA00022692"/>
    </source>
</evidence>
<keyword evidence="16" id="KW-0325">Glycoprotein</keyword>
<protein>
    <recommendedName>
        <fullName evidence="6">Alpha-1,6-mannosyl-glycoprotein 2-beta-N-acetylglucosaminyltransferase</fullName>
        <ecNumber evidence="5">2.4.1.143</ecNumber>
    </recommendedName>
    <alternativeName>
        <fullName evidence="21">Beta-1,2-N-acetylglucosaminyltransferase II</fullName>
    </alternativeName>
    <alternativeName>
        <fullName evidence="20">GlcNAc-T II</fullName>
    </alternativeName>
    <alternativeName>
        <fullName evidence="19">Mannoside acetylglucosaminyltransferase 2</fullName>
    </alternativeName>
    <alternativeName>
        <fullName evidence="18">N-glycosyl-oligosaccharide-glycoprotein N-acetylglucosaminyltransferase II</fullName>
    </alternativeName>
</protein>
<evidence type="ECO:0000256" key="18">
    <source>
        <dbReference type="ARBA" id="ARBA00029663"/>
    </source>
</evidence>
<evidence type="ECO:0000256" key="13">
    <source>
        <dbReference type="ARBA" id="ARBA00023034"/>
    </source>
</evidence>
<dbReference type="EMBL" id="JAWQEG010003993">
    <property type="protein sequence ID" value="KAK3863532.1"/>
    <property type="molecule type" value="Genomic_DNA"/>
</dbReference>
<evidence type="ECO:0000256" key="21">
    <source>
        <dbReference type="ARBA" id="ARBA00032915"/>
    </source>
</evidence>
<dbReference type="GO" id="GO:0000139">
    <property type="term" value="C:Golgi membrane"/>
    <property type="evidence" value="ECO:0007669"/>
    <property type="project" value="UniProtKB-SubCell"/>
</dbReference>
<evidence type="ECO:0000256" key="22">
    <source>
        <dbReference type="ARBA" id="ARBA00093257"/>
    </source>
</evidence>
<feature type="compositionally biased region" description="Basic and acidic residues" evidence="25">
    <location>
        <begin position="207"/>
        <end position="219"/>
    </location>
</feature>
<evidence type="ECO:0000256" key="12">
    <source>
        <dbReference type="ARBA" id="ARBA00022989"/>
    </source>
</evidence>
<evidence type="ECO:0000256" key="5">
    <source>
        <dbReference type="ARBA" id="ARBA00012613"/>
    </source>
</evidence>
<evidence type="ECO:0000256" key="7">
    <source>
        <dbReference type="ARBA" id="ARBA00022676"/>
    </source>
</evidence>
<dbReference type="GO" id="GO:0008455">
    <property type="term" value="F:alpha-1,6-mannosylglycoprotein 2-beta-N-acetylglucosaminyltransferase activity"/>
    <property type="evidence" value="ECO:0007669"/>
    <property type="project" value="UniProtKB-EC"/>
</dbReference>
<dbReference type="PANTHER" id="PTHR12871">
    <property type="entry name" value="BETA-1,2-N-ACETYLGLUCOSAMINYLTRANSFERASE II"/>
    <property type="match status" value="1"/>
</dbReference>
<feature type="region of interest" description="Disordered" evidence="25">
    <location>
        <begin position="440"/>
        <end position="530"/>
    </location>
</feature>
<evidence type="ECO:0000256" key="16">
    <source>
        <dbReference type="ARBA" id="ARBA00023180"/>
    </source>
</evidence>
<feature type="disulfide bond" evidence="24">
    <location>
        <begin position="678"/>
        <end position="779"/>
    </location>
</feature>
<evidence type="ECO:0000256" key="17">
    <source>
        <dbReference type="ARBA" id="ARBA00023211"/>
    </source>
</evidence>
<dbReference type="GO" id="GO:0006487">
    <property type="term" value="P:protein N-linked glycosylation"/>
    <property type="evidence" value="ECO:0007669"/>
    <property type="project" value="TreeGrafter"/>
</dbReference>
<evidence type="ECO:0000256" key="26">
    <source>
        <dbReference type="SAM" id="SignalP"/>
    </source>
</evidence>
<keyword evidence="12" id="KW-1133">Transmembrane helix</keyword>
<keyword evidence="26" id="KW-0732">Signal</keyword>
<evidence type="ECO:0000313" key="28">
    <source>
        <dbReference type="Proteomes" id="UP001286313"/>
    </source>
</evidence>
<gene>
    <name evidence="27" type="ORF">Pcinc_030709</name>
</gene>
<dbReference type="Proteomes" id="UP001286313">
    <property type="component" value="Unassembled WGS sequence"/>
</dbReference>
<organism evidence="27 28">
    <name type="scientific">Petrolisthes cinctipes</name>
    <name type="common">Flat porcelain crab</name>
    <dbReference type="NCBI Taxonomy" id="88211"/>
    <lineage>
        <taxon>Eukaryota</taxon>
        <taxon>Metazoa</taxon>
        <taxon>Ecdysozoa</taxon>
        <taxon>Arthropoda</taxon>
        <taxon>Crustacea</taxon>
        <taxon>Multicrustacea</taxon>
        <taxon>Malacostraca</taxon>
        <taxon>Eumalacostraca</taxon>
        <taxon>Eucarida</taxon>
        <taxon>Decapoda</taxon>
        <taxon>Pleocyemata</taxon>
        <taxon>Anomura</taxon>
        <taxon>Galatheoidea</taxon>
        <taxon>Porcellanidae</taxon>
        <taxon>Petrolisthes</taxon>
    </lineage>
</organism>
<evidence type="ECO:0000256" key="19">
    <source>
        <dbReference type="ARBA" id="ARBA00031203"/>
    </source>
</evidence>
<keyword evidence="13" id="KW-0333">Golgi apparatus</keyword>
<evidence type="ECO:0000256" key="2">
    <source>
        <dbReference type="ARBA" id="ARBA00004323"/>
    </source>
</evidence>
<evidence type="ECO:0000256" key="25">
    <source>
        <dbReference type="SAM" id="MobiDB-lite"/>
    </source>
</evidence>
<evidence type="ECO:0000313" key="27">
    <source>
        <dbReference type="EMBL" id="KAK3863532.1"/>
    </source>
</evidence>
<feature type="compositionally biased region" description="Basic and acidic residues" evidence="25">
    <location>
        <begin position="473"/>
        <end position="498"/>
    </location>
</feature>
<keyword evidence="8" id="KW-0808">Transferase</keyword>
<dbReference type="InterPro" id="IPR029044">
    <property type="entry name" value="Nucleotide-diphossugar_trans"/>
</dbReference>
<dbReference type="AlphaFoldDB" id="A0AAE1EXV5"/>
<evidence type="ECO:0000256" key="4">
    <source>
        <dbReference type="ARBA" id="ARBA00011011"/>
    </source>
</evidence>
<evidence type="ECO:0000256" key="1">
    <source>
        <dbReference type="ARBA" id="ARBA00001936"/>
    </source>
</evidence>
<dbReference type="Gene3D" id="3.90.550.10">
    <property type="entry name" value="Spore Coat Polysaccharide Biosynthesis Protein SpsA, Chain A"/>
    <property type="match status" value="1"/>
</dbReference>
<feature type="binding site" evidence="23">
    <location>
        <position position="713"/>
    </location>
    <ligand>
        <name>Mn(2+)</name>
        <dbReference type="ChEBI" id="CHEBI:29035"/>
    </ligand>
</feature>
<feature type="disulfide bond" evidence="24">
    <location>
        <begin position="673"/>
        <end position="696"/>
    </location>
</feature>
<sequence length="844" mass="94606">MWRCRRRHSLFLHLAMTLWLISSLFLLLGSLPPVHHPKLTLHHNQEPQVLESNEILAKKDGGEFGRYTRNMNSSKSPVQEEEIMKEEFTEEIKGSSYSSSTQGSAYINSGSGSMSLVSNNRRELNSQSKTSTAFGVVENYRLQESFSDSQTRNGSHSQKRNNSQISSDSKLITDNGEEAIVRGSQGGTNSQIYSRGKQTGDTNSEIAGKESVDNPERMDPNISSSVVLEAGQQGGLRDGTNVKSGHSQSKTNLKINIFATESSIGSSGLTEDVTDTTGEEVVVTQQTASDIKLSHGVDRSEVSLSQEEIEDIRAKQRKVNEQQEILNLHLYGPITHNTTIILIQVHKRLSNLQYLVASLLSVRGVNQSLVIFSHDFWSEEINHFVRGIVGFRLMQFFFPHSLQLHPNQFPGPSEGDCAWNDTRRVMERVFKGLWMFPGRGSENVRERRQQPQTKDTSNTFQSRLKNSNNPTKAKREAKDQNEKEHGESRERNLEKESASQESTLSEIGVKTERGSIPAGDRSEIRGGTNQTKTNITVGKRWKSSNEELNATTETNQHKDVDVTKEAHDEDGNTPTTVNDGDGEREGVGRWWSGWVLFLEEDHYLSPDALHVLASMVSLRPTLCPHCHVLALGKYNNVPAATFSDKVVVRTWAVTQHNMGYALDRTAWSAISRCAQLFCYYDDYNWDWSLARLVSTCVEPKLNMMALPMTRVMHVGSCGTHIKKPACNTTLEVEVASRYYQTAANFLFPTTLHLQSKSSTKVNVPKPNGGWGDRRDHALCLAMAEERDEEERKQSLQQLSDQLSVREELTTLSSHLNNTYNSVPAVIINSISHQVKSINNQSQQP</sequence>
<keyword evidence="9" id="KW-0812">Transmembrane</keyword>
<feature type="binding site" evidence="23">
    <location>
        <position position="601"/>
    </location>
    <ligand>
        <name>Mn(2+)</name>
        <dbReference type="ChEBI" id="CHEBI:29035"/>
    </ligand>
</feature>
<keyword evidence="17 23" id="KW-0464">Manganese</keyword>
<feature type="chain" id="PRO_5041912516" description="Alpha-1,6-mannosyl-glycoprotein 2-beta-N-acetylglucosaminyltransferase" evidence="26">
    <location>
        <begin position="24"/>
        <end position="844"/>
    </location>
</feature>
<keyword evidence="11" id="KW-0735">Signal-anchor</keyword>
<dbReference type="GO" id="GO:0005795">
    <property type="term" value="C:Golgi stack"/>
    <property type="evidence" value="ECO:0007669"/>
    <property type="project" value="InterPro"/>
</dbReference>
<keyword evidence="15 24" id="KW-1015">Disulfide bond</keyword>
<comment type="subcellular location">
    <subcellularLocation>
        <location evidence="2">Golgi apparatus membrane</location>
        <topology evidence="2">Single-pass type II membrane protein</topology>
    </subcellularLocation>
</comment>
<evidence type="ECO:0000256" key="10">
    <source>
        <dbReference type="ARBA" id="ARBA00022723"/>
    </source>
</evidence>
<evidence type="ECO:0000256" key="23">
    <source>
        <dbReference type="PIRSR" id="PIRSR607754-2"/>
    </source>
</evidence>
<feature type="compositionally biased region" description="Polar residues" evidence="25">
    <location>
        <begin position="187"/>
        <end position="205"/>
    </location>
</feature>
<keyword evidence="28" id="KW-1185">Reference proteome</keyword>
<proteinExistence type="inferred from homology"/>
<keyword evidence="10 23" id="KW-0479">Metal-binding</keyword>
<keyword evidence="14" id="KW-0472">Membrane</keyword>
<comment type="cofactor">
    <cofactor evidence="1 23">
        <name>Mn(2+)</name>
        <dbReference type="ChEBI" id="CHEBI:29035"/>
    </cofactor>
</comment>
<dbReference type="EC" id="2.4.1.143" evidence="5"/>
<dbReference type="InterPro" id="IPR007754">
    <property type="entry name" value="GlcNAc_II"/>
</dbReference>
<feature type="region of interest" description="Disordered" evidence="25">
    <location>
        <begin position="563"/>
        <end position="583"/>
    </location>
</feature>
<dbReference type="GO" id="GO:0046872">
    <property type="term" value="F:metal ion binding"/>
    <property type="evidence" value="ECO:0007669"/>
    <property type="project" value="UniProtKB-KW"/>
</dbReference>
<feature type="signal peptide" evidence="26">
    <location>
        <begin position="1"/>
        <end position="23"/>
    </location>
</feature>
<evidence type="ECO:0000256" key="20">
    <source>
        <dbReference type="ARBA" id="ARBA00032552"/>
    </source>
</evidence>
<evidence type="ECO:0000256" key="15">
    <source>
        <dbReference type="ARBA" id="ARBA00023157"/>
    </source>
</evidence>
<name>A0AAE1EXV5_PETCI</name>
<feature type="compositionally biased region" description="Polar residues" evidence="25">
    <location>
        <begin position="146"/>
        <end position="172"/>
    </location>
</feature>
<evidence type="ECO:0000256" key="14">
    <source>
        <dbReference type="ARBA" id="ARBA00023136"/>
    </source>
</evidence>
<evidence type="ECO:0000256" key="24">
    <source>
        <dbReference type="PIRSR" id="PIRSR607754-3"/>
    </source>
</evidence>
<keyword evidence="7" id="KW-0328">Glycosyltransferase</keyword>
<feature type="compositionally biased region" description="Polar residues" evidence="25">
    <location>
        <begin position="450"/>
        <end position="471"/>
    </location>
</feature>
<evidence type="ECO:0000256" key="11">
    <source>
        <dbReference type="ARBA" id="ARBA00022968"/>
    </source>
</evidence>